<comment type="similarity">
    <text evidence="1 11">Belongs to the spermidine/spermine synthase family.</text>
</comment>
<dbReference type="EMBL" id="JAUUTW010000001">
    <property type="protein sequence ID" value="MDP1449806.1"/>
    <property type="molecule type" value="Genomic_DNA"/>
</dbReference>
<dbReference type="InterPro" id="IPR030374">
    <property type="entry name" value="PABS"/>
</dbReference>
<comment type="catalytic activity">
    <reaction evidence="12">
        <text>S-adenosyl-L-methionine + H(+) = S-adenosyl 3-(methylsulfanyl)propylamine + CO2</text>
        <dbReference type="Rhea" id="RHEA:15981"/>
        <dbReference type="ChEBI" id="CHEBI:15378"/>
        <dbReference type="ChEBI" id="CHEBI:16526"/>
        <dbReference type="ChEBI" id="CHEBI:57443"/>
        <dbReference type="ChEBI" id="CHEBI:59789"/>
        <dbReference type="EC" id="4.1.1.50"/>
    </reaction>
</comment>
<dbReference type="Pfam" id="PF02675">
    <property type="entry name" value="AdoMet_dc"/>
    <property type="match status" value="1"/>
</dbReference>
<feature type="chain" id="PRO_5041506449" description="S-adenosylmethionine decarboxylase alpha chain" evidence="12">
    <location>
        <begin position="63"/>
        <end position="440"/>
    </location>
</feature>
<keyword evidence="5 12" id="KW-0745">Spermidine biosynthesis</keyword>
<dbReference type="GO" id="GO:0010487">
    <property type="term" value="F:thermospermine synthase activity"/>
    <property type="evidence" value="ECO:0007669"/>
    <property type="project" value="UniProtKB-ARBA"/>
</dbReference>
<dbReference type="Pfam" id="PF01564">
    <property type="entry name" value="Spermine_synth"/>
    <property type="match status" value="1"/>
</dbReference>
<dbReference type="Proteomes" id="UP001178275">
    <property type="component" value="Unassembled WGS sequence"/>
</dbReference>
<dbReference type="SUPFAM" id="SSF53335">
    <property type="entry name" value="S-adenosyl-L-methionine-dependent methyltransferases"/>
    <property type="match status" value="1"/>
</dbReference>
<feature type="active site" description="Schiff-base intermediate with substrate; via pyruvic acid" evidence="12">
    <location>
        <position position="63"/>
    </location>
</feature>
<feature type="binding site" evidence="11">
    <location>
        <position position="308"/>
    </location>
    <ligand>
        <name>S-methyl-5'-thioadenosine</name>
        <dbReference type="ChEBI" id="CHEBI:17509"/>
    </ligand>
</feature>
<evidence type="ECO:0000256" key="4">
    <source>
        <dbReference type="ARBA" id="ARBA00022813"/>
    </source>
</evidence>
<evidence type="ECO:0000256" key="10">
    <source>
        <dbReference type="ARBA" id="ARBA00023317"/>
    </source>
</evidence>
<feature type="binding site" evidence="11">
    <location>
        <position position="205"/>
    </location>
    <ligand>
        <name>spermidine</name>
        <dbReference type="ChEBI" id="CHEBI:57834"/>
    </ligand>
</feature>
<feature type="binding site" evidence="11">
    <location>
        <begin position="283"/>
        <end position="284"/>
    </location>
    <ligand>
        <name>S-methyl-5'-thioadenosine</name>
        <dbReference type="ChEBI" id="CHEBI:17509"/>
    </ligand>
</feature>
<dbReference type="HAMAP" id="MF_00198">
    <property type="entry name" value="Spermidine_synth"/>
    <property type="match status" value="1"/>
</dbReference>
<evidence type="ECO:0000256" key="3">
    <source>
        <dbReference type="ARBA" id="ARBA00022793"/>
    </source>
</evidence>
<evidence type="ECO:0000256" key="8">
    <source>
        <dbReference type="ARBA" id="ARBA00023239"/>
    </source>
</evidence>
<dbReference type="Gene3D" id="3.40.50.150">
    <property type="entry name" value="Vaccinia Virus protein VP39"/>
    <property type="match status" value="1"/>
</dbReference>
<dbReference type="CDD" id="cd02440">
    <property type="entry name" value="AdoMet_MTases"/>
    <property type="match status" value="1"/>
</dbReference>
<sequence>MDTKGQHLIIDAFECQSAILNNAEQLKELLTKGIEHIGMEILSTHFHSFSPQGVTGVIGISTSHFSIHTWPEHGYVALDLYTCGNQEIWPTVKEILKKIEAKRVEVYELSRGEESKNTSTMKKLILTSDTETTEKGNSRELLQLQDDRGNDWDMKQLKEIIAGKHDVLYHGSSQYQDILLVKANDLRLYLDQELQFCSLDERHYHEALVYPVMEMAASHERILILGGGDGLALREVLKYPKVKHVDFVDIDPIIIQLAKTEPALLALNNGAFLDDRVHVHIEDAKKFITRELQAYDVIIIDFPDPVNPILSSLYTEELFSQVANHLSKDGALVCQSGSPEDAPKTFWSIAETIKKAGLITLEYNVTVPSFGLWGFHLGAHKKLAKKIPQISVPHQALPANMEPLFKIPSEIMSVRKDAVINSLDNLRLHELYEQEMKDWS</sequence>
<keyword evidence="7 12" id="KW-0865">Zymogen</keyword>
<keyword evidence="4 12" id="KW-0068">Autocatalytic cleavage</keyword>
<evidence type="ECO:0000256" key="7">
    <source>
        <dbReference type="ARBA" id="ARBA00023145"/>
    </source>
</evidence>
<evidence type="ECO:0000256" key="12">
    <source>
        <dbReference type="HAMAP-Rule" id="MF_00464"/>
    </source>
</evidence>
<feature type="binding site" evidence="11">
    <location>
        <position position="229"/>
    </location>
    <ligand>
        <name>spermidine</name>
        <dbReference type="ChEBI" id="CHEBI:57834"/>
    </ligand>
</feature>
<organism evidence="15 16">
    <name type="scientific">Peribacillus frigoritolerans</name>
    <dbReference type="NCBI Taxonomy" id="450367"/>
    <lineage>
        <taxon>Bacteria</taxon>
        <taxon>Bacillati</taxon>
        <taxon>Bacillota</taxon>
        <taxon>Bacilli</taxon>
        <taxon>Bacillales</taxon>
        <taxon>Bacillaceae</taxon>
        <taxon>Peribacillus</taxon>
    </lineage>
</organism>
<comment type="cofactor">
    <cofactor evidence="12">
        <name>pyruvate</name>
        <dbReference type="ChEBI" id="CHEBI:15361"/>
    </cofactor>
    <text evidence="12">Binds 1 pyruvoyl group covalently per subunit.</text>
</comment>
<evidence type="ECO:0000256" key="6">
    <source>
        <dbReference type="ARBA" id="ARBA00023115"/>
    </source>
</evidence>
<dbReference type="GO" id="GO:0008295">
    <property type="term" value="P:spermidine biosynthetic process"/>
    <property type="evidence" value="ECO:0007669"/>
    <property type="project" value="UniProtKB-UniRule"/>
</dbReference>
<evidence type="ECO:0000256" key="9">
    <source>
        <dbReference type="ARBA" id="ARBA00023270"/>
    </source>
</evidence>
<feature type="active site" description="Proton acceptor; for processing activity" evidence="12">
    <location>
        <position position="68"/>
    </location>
</feature>
<dbReference type="PROSITE" id="PS01330">
    <property type="entry name" value="PABS_1"/>
    <property type="match status" value="1"/>
</dbReference>
<dbReference type="InterPro" id="IPR003826">
    <property type="entry name" value="AdoMetDC_fam_prok"/>
</dbReference>
<dbReference type="InterPro" id="IPR017716">
    <property type="entry name" value="S-AdoMet_deCOase_pro-enz"/>
</dbReference>
<feature type="active site" description="Proton donor; for catalytic activity" evidence="12">
    <location>
        <position position="83"/>
    </location>
</feature>
<keyword evidence="10 12" id="KW-0670">Pyruvate</keyword>
<evidence type="ECO:0000313" key="15">
    <source>
        <dbReference type="EMBL" id="MDP1449806.1"/>
    </source>
</evidence>
<comment type="catalytic activity">
    <reaction evidence="11">
        <text>S-adenosyl 3-(methylsulfanyl)propylamine + putrescine = S-methyl-5'-thioadenosine + spermidine + H(+)</text>
        <dbReference type="Rhea" id="RHEA:12721"/>
        <dbReference type="ChEBI" id="CHEBI:15378"/>
        <dbReference type="ChEBI" id="CHEBI:17509"/>
        <dbReference type="ChEBI" id="CHEBI:57443"/>
        <dbReference type="ChEBI" id="CHEBI:57834"/>
        <dbReference type="ChEBI" id="CHEBI:326268"/>
        <dbReference type="EC" id="2.5.1.16"/>
    </reaction>
</comment>
<evidence type="ECO:0000313" key="16">
    <source>
        <dbReference type="Proteomes" id="UP001178275"/>
    </source>
</evidence>
<dbReference type="EC" id="4.1.1.50" evidence="12"/>
<comment type="similarity">
    <text evidence="12">Belongs to the prokaryotic AdoMetDC family. Type 1 subfamily.</text>
</comment>
<comment type="pathway">
    <text evidence="11">Amine and polyamine biosynthesis; spermidine biosynthesis; spermidine from putrescine: step 1/1.</text>
</comment>
<keyword evidence="3 12" id="KW-0210">Decarboxylase</keyword>
<comment type="function">
    <text evidence="12">Catalyzes the decarboxylation of S-adenosylmethionine to S-adenosylmethioninamine (dcAdoMet), the propylamine donor required for the synthesis of the polyamines spermine and spermidine from the diamine putrescine.</text>
</comment>
<comment type="subunit">
    <text evidence="11">Homodimer or homotetramer.</text>
</comment>
<comment type="pathway">
    <text evidence="12">Amine and polyamine biosynthesis; S-adenosylmethioninamine biosynthesis; S-adenosylmethioninamine from S-adenosyl-L-methionine: step 1/1.</text>
</comment>
<proteinExistence type="inferred from homology"/>
<feature type="binding site" evidence="11">
    <location>
        <position position="249"/>
    </location>
    <ligand>
        <name>S-methyl-5'-thioadenosine</name>
        <dbReference type="ChEBI" id="CHEBI:17509"/>
    </ligand>
</feature>
<evidence type="ECO:0000256" key="5">
    <source>
        <dbReference type="ARBA" id="ARBA00023066"/>
    </source>
</evidence>
<evidence type="ECO:0000256" key="11">
    <source>
        <dbReference type="HAMAP-Rule" id="MF_00198"/>
    </source>
</evidence>
<dbReference type="InterPro" id="IPR016067">
    <property type="entry name" value="S-AdoMet_deCO2ase_core"/>
</dbReference>
<evidence type="ECO:0000256" key="2">
    <source>
        <dbReference type="ARBA" id="ARBA00022679"/>
    </source>
</evidence>
<dbReference type="PANTHER" id="PTHR43317">
    <property type="entry name" value="THERMOSPERMINE SYNTHASE ACAULIS5"/>
    <property type="match status" value="1"/>
</dbReference>
<comment type="function">
    <text evidence="11">Catalyzes the irreversible transfer of a propylamine group from the amino donor S-adenosylmethioninamine (decarboxy-AdoMet) to putrescine (1,4-diaminobutane) to yield spermidine.</text>
</comment>
<feature type="modified residue" description="Pyruvic acid (Ser); by autocatalysis" evidence="12">
    <location>
        <position position="63"/>
    </location>
</feature>
<evidence type="ECO:0000259" key="14">
    <source>
        <dbReference type="PROSITE" id="PS51006"/>
    </source>
</evidence>
<comment type="PTM">
    <text evidence="12">Is synthesized initially as an inactive proenzyme. Formation of the active enzyme involves a self-maturation process in which the active site pyruvoyl group is generated from an internal serine residue via an autocatalytic post-translational modification. Two non-identical subunits are generated from the proenzyme in this reaction, and the pyruvate is formed at the N-terminus of the alpha chain, which is derived from the carboxyl end of the proenzyme. The post-translation cleavage follows an unusual pathway, termed non-hydrolytic serinolysis, in which the side chain hydroxyl group of the serine supplies its oxygen atom to form the C-terminus of the beta chain, while the remainder of the serine residue undergoes an oxidative deamination to produce ammonia and the pyruvoyl group blocking the N-terminus of the alpha chain.</text>
</comment>
<feature type="chain" id="PRO_5041506448" description="S-adenosylmethionine decarboxylase beta chain" evidence="12">
    <location>
        <begin position="1"/>
        <end position="62"/>
    </location>
</feature>
<feature type="binding site" evidence="11">
    <location>
        <position position="176"/>
    </location>
    <ligand>
        <name>S-methyl-5'-thioadenosine</name>
        <dbReference type="ChEBI" id="CHEBI:17509"/>
    </ligand>
</feature>
<dbReference type="AlphaFoldDB" id="A0AA90P014"/>
<evidence type="ECO:0000256" key="1">
    <source>
        <dbReference type="ARBA" id="ARBA00007867"/>
    </source>
</evidence>
<keyword evidence="12" id="KW-0949">S-adenosyl-L-methionine</keyword>
<keyword evidence="8 12" id="KW-0456">Lyase</keyword>
<dbReference type="InterPro" id="IPR029063">
    <property type="entry name" value="SAM-dependent_MTases_sf"/>
</dbReference>
<dbReference type="GO" id="GO:0004014">
    <property type="term" value="F:adenosylmethionine decarboxylase activity"/>
    <property type="evidence" value="ECO:0007669"/>
    <property type="project" value="UniProtKB-UniRule"/>
</dbReference>
<feature type="domain" description="PABS" evidence="14">
    <location>
        <begin position="140"/>
        <end position="380"/>
    </location>
</feature>
<dbReference type="InterPro" id="IPR001045">
    <property type="entry name" value="Spermi_synthase"/>
</dbReference>
<keyword evidence="6 12" id="KW-0620">Polyamine biosynthesis</keyword>
<dbReference type="NCBIfam" id="TIGR03330">
    <property type="entry name" value="SAM_DCase_Bsu"/>
    <property type="match status" value="1"/>
</dbReference>
<evidence type="ECO:0000256" key="13">
    <source>
        <dbReference type="PROSITE-ProRule" id="PRU00354"/>
    </source>
</evidence>
<dbReference type="Gene3D" id="3.60.90.10">
    <property type="entry name" value="S-adenosylmethionine decarboxylase"/>
    <property type="match status" value="1"/>
</dbReference>
<comment type="caution">
    <text evidence="12">Lacks conserved residue(s) required for the propagation of feature annotation.</text>
</comment>
<dbReference type="RefSeq" id="WP_305158695.1">
    <property type="nucleotide sequence ID" value="NZ_JAUUTW010000001.1"/>
</dbReference>
<dbReference type="InterPro" id="IPR030373">
    <property type="entry name" value="PABS_CS"/>
</dbReference>
<dbReference type="GO" id="GO:0004766">
    <property type="term" value="F:spermidine synthase activity"/>
    <property type="evidence" value="ECO:0007669"/>
    <property type="project" value="UniProtKB-UniRule"/>
</dbReference>
<comment type="caution">
    <text evidence="15">The sequence shown here is derived from an EMBL/GenBank/DDBJ whole genome shotgun (WGS) entry which is preliminary data.</text>
</comment>
<keyword evidence="9 12" id="KW-0704">Schiff base</keyword>
<feature type="active site" description="Proton acceptor" evidence="11 13">
    <location>
        <position position="301"/>
    </location>
</feature>
<gene>
    <name evidence="15" type="primary">speD</name>
    <name evidence="11" type="synonym">speE</name>
    <name evidence="12" type="synonym">speH</name>
    <name evidence="15" type="ORF">Q8G36_01860</name>
</gene>
<keyword evidence="2 11" id="KW-0808">Transferase</keyword>
<reference evidence="15" key="1">
    <citation type="submission" date="2023-07" db="EMBL/GenBank/DDBJ databases">
        <title>Murine gut Bacillus species.</title>
        <authorList>
            <person name="Gutman E."/>
            <person name="Hashuel R."/>
            <person name="Litvak Y."/>
        </authorList>
    </citation>
    <scope>NUCLEOTIDE SEQUENCE</scope>
    <source>
        <strain evidence="15">RU293</strain>
    </source>
</reference>
<accession>A0AA90P014</accession>
<protein>
    <recommendedName>
        <fullName evidence="12">S-adenosylmethionine decarboxylase proenzyme</fullName>
        <shortName evidence="12">AdoMetDC</shortName>
        <shortName evidence="12">SAMDC</shortName>
        <ecNumber evidence="12">4.1.1.50</ecNumber>
    </recommendedName>
    <component>
        <recommendedName>
            <fullName evidence="12">S-adenosylmethionine decarboxylase beta chain</fullName>
        </recommendedName>
    </component>
    <component>
        <recommendedName>
            <fullName evidence="12">S-adenosylmethionine decarboxylase alpha chain</fullName>
        </recommendedName>
    </component>
</protein>
<dbReference type="SUPFAM" id="SSF56276">
    <property type="entry name" value="S-adenosylmethionine decarboxylase"/>
    <property type="match status" value="1"/>
</dbReference>
<dbReference type="HAMAP" id="MF_00464">
    <property type="entry name" value="AdoMetDC_1"/>
    <property type="match status" value="1"/>
</dbReference>
<dbReference type="PROSITE" id="PS51006">
    <property type="entry name" value="PABS_2"/>
    <property type="match status" value="1"/>
</dbReference>
<name>A0AA90P014_9BACI</name>
<dbReference type="PANTHER" id="PTHR43317:SF1">
    <property type="entry name" value="THERMOSPERMINE SYNTHASE ACAULIS5"/>
    <property type="match status" value="1"/>
</dbReference>
<comment type="subunit">
    <text evidence="12">Heterotetramer of two alpha and two beta chains arranged as a dimer of alpha/beta heterodimers.</text>
</comment>